<dbReference type="RefSeq" id="WP_139857639.1">
    <property type="nucleotide sequence ID" value="NZ_CAADFC020000004.1"/>
</dbReference>
<evidence type="ECO:0000313" key="2">
    <source>
        <dbReference type="Proteomes" id="UP000328092"/>
    </source>
</evidence>
<dbReference type="InterPro" id="IPR050682">
    <property type="entry name" value="ModA/WtpA"/>
</dbReference>
<dbReference type="OrthoDB" id="7261414at2"/>
<keyword evidence="2" id="KW-1185">Reference proteome</keyword>
<dbReference type="EMBL" id="CAADFC020000004">
    <property type="protein sequence ID" value="VIO65857.1"/>
    <property type="molecule type" value="Genomic_DNA"/>
</dbReference>
<evidence type="ECO:0000313" key="1">
    <source>
        <dbReference type="EMBL" id="VIO65857.1"/>
    </source>
</evidence>
<keyword evidence="1" id="KW-0413">Isomerase</keyword>
<protein>
    <submittedName>
        <fullName evidence="1">Aconitate isomerase</fullName>
        <ecNumber evidence="1">5.3.3.7</ecNumber>
    </submittedName>
</protein>
<dbReference type="Proteomes" id="UP000328092">
    <property type="component" value="Unassembled WGS sequence"/>
</dbReference>
<dbReference type="SUPFAM" id="SSF53850">
    <property type="entry name" value="Periplasmic binding protein-like II"/>
    <property type="match status" value="1"/>
</dbReference>
<dbReference type="AlphaFoldDB" id="A0A508SXL5"/>
<dbReference type="Gene3D" id="3.40.190.10">
    <property type="entry name" value="Periplasmic binding protein-like II"/>
    <property type="match status" value="2"/>
</dbReference>
<sequence length="259" mass="26420">MNRCNILSVSATIALGLALLGSTAGTIAGAAEIRLLSAVALHPAIDALIPDFEKISGHKITVAYGTAGAVADRVQKGEAADIVISSAPMIDRLQAQGKVIAGERVIFAKVGVGAFVRKGAAKPDISSADAFKRAVLAAASITYPDPAGGGASGIYVDGLLERLGIAAEMKPKTKLLPPTEKLYGSVASGDVEIGFNQISEILAQPTVELAGPLPSAIQNYTQFAPGIVTGSTRADAARALVAFLSSPRAESVLKAKGFE</sequence>
<dbReference type="PANTHER" id="PTHR30632:SF11">
    <property type="entry name" value="BLR4797 PROTEIN"/>
    <property type="match status" value="1"/>
</dbReference>
<accession>A0A508SXL5</accession>
<name>A0A508SXL5_9BRAD</name>
<dbReference type="GO" id="GO:0030973">
    <property type="term" value="F:molybdate ion binding"/>
    <property type="evidence" value="ECO:0007669"/>
    <property type="project" value="TreeGrafter"/>
</dbReference>
<dbReference type="EC" id="5.3.3.7" evidence="1"/>
<reference evidence="1" key="1">
    <citation type="submission" date="2019-02" db="EMBL/GenBank/DDBJ databases">
        <authorList>
            <person name="Pothier F.J."/>
        </authorList>
    </citation>
    <scope>NUCLEOTIDE SEQUENCE</scope>
    <source>
        <strain evidence="1">CI-1B</strain>
    </source>
</reference>
<dbReference type="Pfam" id="PF13531">
    <property type="entry name" value="SBP_bac_11"/>
    <property type="match status" value="1"/>
</dbReference>
<dbReference type="PANTHER" id="PTHR30632">
    <property type="entry name" value="MOLYBDATE-BINDING PERIPLASMIC PROTEIN"/>
    <property type="match status" value="1"/>
</dbReference>
<proteinExistence type="predicted"/>
<organism evidence="1 2">
    <name type="scientific">Bradyrhizobium ivorense</name>
    <dbReference type="NCBI Taxonomy" id="2511166"/>
    <lineage>
        <taxon>Bacteria</taxon>
        <taxon>Pseudomonadati</taxon>
        <taxon>Pseudomonadota</taxon>
        <taxon>Alphaproteobacteria</taxon>
        <taxon>Hyphomicrobiales</taxon>
        <taxon>Nitrobacteraceae</taxon>
        <taxon>Bradyrhizobium</taxon>
    </lineage>
</organism>
<comment type="caution">
    <text evidence="1">The sequence shown here is derived from an EMBL/GenBank/DDBJ whole genome shotgun (WGS) entry which is preliminary data.</text>
</comment>
<dbReference type="GO" id="GO:0015689">
    <property type="term" value="P:molybdate ion transport"/>
    <property type="evidence" value="ECO:0007669"/>
    <property type="project" value="TreeGrafter"/>
</dbReference>
<dbReference type="GO" id="GO:0047614">
    <property type="term" value="F:aconitate delta-isomerase activity"/>
    <property type="evidence" value="ECO:0007669"/>
    <property type="project" value="UniProtKB-EC"/>
</dbReference>
<gene>
    <name evidence="1" type="primary">ais_1</name>
    <name evidence="1" type="ORF">CI1B_09650</name>
</gene>